<comment type="caution">
    <text evidence="1">The sequence shown here is derived from an EMBL/GenBank/DDBJ whole genome shotgun (WGS) entry which is preliminary data.</text>
</comment>
<proteinExistence type="predicted"/>
<dbReference type="InterPro" id="IPR008018">
    <property type="entry name" value="Phage_tail_attach_FII"/>
</dbReference>
<name>A0A916UDJ9_9HYPH</name>
<dbReference type="GO" id="GO:0019068">
    <property type="term" value="P:virion assembly"/>
    <property type="evidence" value="ECO:0007669"/>
    <property type="project" value="InterPro"/>
</dbReference>
<organism evidence="1 2">
    <name type="scientific">Chelatococcus reniformis</name>
    <dbReference type="NCBI Taxonomy" id="1494448"/>
    <lineage>
        <taxon>Bacteria</taxon>
        <taxon>Pseudomonadati</taxon>
        <taxon>Pseudomonadota</taxon>
        <taxon>Alphaproteobacteria</taxon>
        <taxon>Hyphomicrobiales</taxon>
        <taxon>Chelatococcaceae</taxon>
        <taxon>Chelatococcus</taxon>
    </lineage>
</organism>
<sequence>MAVDFDALVLGPCMDAFAVPALLLPVVSAPGAPAIPIRGVFTLTPQDILDERDGSQRADDYTFGVRASEFPLPAVTRGDQVSNIGLPSLAGRTFVIDDTGDDDGYGHQLWVIKETNGLAPEDDL</sequence>
<dbReference type="RefSeq" id="WP_188609895.1">
    <property type="nucleotide sequence ID" value="NZ_BMGG01000005.1"/>
</dbReference>
<reference evidence="1" key="2">
    <citation type="submission" date="2020-09" db="EMBL/GenBank/DDBJ databases">
        <authorList>
            <person name="Sun Q."/>
            <person name="Zhou Y."/>
        </authorList>
    </citation>
    <scope>NUCLEOTIDE SEQUENCE</scope>
    <source>
        <strain evidence="1">CGMCC 1.12919</strain>
    </source>
</reference>
<accession>A0A916UDJ9</accession>
<dbReference type="Proteomes" id="UP000637002">
    <property type="component" value="Unassembled WGS sequence"/>
</dbReference>
<dbReference type="EMBL" id="BMGG01000005">
    <property type="protein sequence ID" value="GGC68539.1"/>
    <property type="molecule type" value="Genomic_DNA"/>
</dbReference>
<protein>
    <submittedName>
        <fullName evidence="1">Uncharacterized protein</fullName>
    </submittedName>
</protein>
<gene>
    <name evidence="1" type="ORF">GCM10010994_28910</name>
</gene>
<evidence type="ECO:0000313" key="1">
    <source>
        <dbReference type="EMBL" id="GGC68539.1"/>
    </source>
</evidence>
<dbReference type="AlphaFoldDB" id="A0A916UDJ9"/>
<evidence type="ECO:0000313" key="2">
    <source>
        <dbReference type="Proteomes" id="UP000637002"/>
    </source>
</evidence>
<keyword evidence="2" id="KW-1185">Reference proteome</keyword>
<reference evidence="1" key="1">
    <citation type="journal article" date="2014" name="Int. J. Syst. Evol. Microbiol.">
        <title>Complete genome sequence of Corynebacterium casei LMG S-19264T (=DSM 44701T), isolated from a smear-ripened cheese.</title>
        <authorList>
            <consortium name="US DOE Joint Genome Institute (JGI-PGF)"/>
            <person name="Walter F."/>
            <person name="Albersmeier A."/>
            <person name="Kalinowski J."/>
            <person name="Ruckert C."/>
        </authorList>
    </citation>
    <scope>NUCLEOTIDE SEQUENCE</scope>
    <source>
        <strain evidence="1">CGMCC 1.12919</strain>
    </source>
</reference>
<dbReference type="Pfam" id="PF05354">
    <property type="entry name" value="Phage_attach"/>
    <property type="match status" value="1"/>
</dbReference>